<keyword evidence="1" id="KW-0812">Transmembrane</keyword>
<evidence type="ECO:0000313" key="2">
    <source>
        <dbReference type="EMBL" id="MBB4766150.1"/>
    </source>
</evidence>
<comment type="caution">
    <text evidence="2">The sequence shown here is derived from an EMBL/GenBank/DDBJ whole genome shotgun (WGS) entry which is preliminary data.</text>
</comment>
<dbReference type="AlphaFoldDB" id="A0A7W7I493"/>
<feature type="transmembrane region" description="Helical" evidence="1">
    <location>
        <begin position="227"/>
        <end position="246"/>
    </location>
</feature>
<name>A0A7W7I493_9ACTN</name>
<organism evidence="2 3">
    <name type="scientific">Actinoplanes digitatis</name>
    <dbReference type="NCBI Taxonomy" id="1868"/>
    <lineage>
        <taxon>Bacteria</taxon>
        <taxon>Bacillati</taxon>
        <taxon>Actinomycetota</taxon>
        <taxon>Actinomycetes</taxon>
        <taxon>Micromonosporales</taxon>
        <taxon>Micromonosporaceae</taxon>
        <taxon>Actinoplanes</taxon>
    </lineage>
</organism>
<keyword evidence="1" id="KW-0472">Membrane</keyword>
<evidence type="ECO:0000313" key="3">
    <source>
        <dbReference type="Proteomes" id="UP000578112"/>
    </source>
</evidence>
<dbReference type="RefSeq" id="WP_184997235.1">
    <property type="nucleotide sequence ID" value="NZ_BOMK01000051.1"/>
</dbReference>
<keyword evidence="1" id="KW-1133">Transmembrane helix</keyword>
<dbReference type="Proteomes" id="UP000578112">
    <property type="component" value="Unassembled WGS sequence"/>
</dbReference>
<feature type="transmembrane region" description="Helical" evidence="1">
    <location>
        <begin position="77"/>
        <end position="97"/>
    </location>
</feature>
<proteinExistence type="predicted"/>
<keyword evidence="3" id="KW-1185">Reference proteome</keyword>
<feature type="transmembrane region" description="Helical" evidence="1">
    <location>
        <begin position="258"/>
        <end position="277"/>
    </location>
</feature>
<feature type="transmembrane region" description="Helical" evidence="1">
    <location>
        <begin position="190"/>
        <end position="207"/>
    </location>
</feature>
<feature type="transmembrane region" description="Helical" evidence="1">
    <location>
        <begin position="164"/>
        <end position="181"/>
    </location>
</feature>
<sequence>MTAHDELEGRYRRLMAAYPLRHRREYEEEMVGVLLAGAEPGQRRPSARDRADILVNALAVRVRGWVGDLGDPAWRRAASAVQIVGTLFLLVVGIRWVLPGMTYYSGVDLLEFARPAVWAVVLTLALAGLRRLAAGAAAAGALVEIAHVAQWYDYSPSQVLRSSWLVTVALMVAVSSAWLAVGERTAAPRGLWWFAAALAFAGGGDLIDRHQGMFNGFTYAVTMNDQFLFRYAVPLYLTAAALAVWAWWRQGSLVRRRILALTAPVVAIAAMVTYGFAGFMYSSQQFPSPILLRPSQWAILLATPVAALAVAVVGLNRWERLSALVELGRRAEKT</sequence>
<reference evidence="2 3" key="1">
    <citation type="submission" date="2020-08" db="EMBL/GenBank/DDBJ databases">
        <title>Sequencing the genomes of 1000 actinobacteria strains.</title>
        <authorList>
            <person name="Klenk H.-P."/>
        </authorList>
    </citation>
    <scope>NUCLEOTIDE SEQUENCE [LARGE SCALE GENOMIC DNA]</scope>
    <source>
        <strain evidence="2 3">DSM 43149</strain>
    </source>
</reference>
<accession>A0A7W7I493</accession>
<evidence type="ECO:0000256" key="1">
    <source>
        <dbReference type="SAM" id="Phobius"/>
    </source>
</evidence>
<gene>
    <name evidence="2" type="ORF">BJ971_006706</name>
</gene>
<protein>
    <submittedName>
        <fullName evidence="2">Uncharacterized protein</fullName>
    </submittedName>
</protein>
<feature type="transmembrane region" description="Helical" evidence="1">
    <location>
        <begin position="297"/>
        <end position="315"/>
    </location>
</feature>
<dbReference type="EMBL" id="JACHNH010000001">
    <property type="protein sequence ID" value="MBB4766150.1"/>
    <property type="molecule type" value="Genomic_DNA"/>
</dbReference>